<sequence length="398" mass="41886">MTPAILTINAGSSSIKFALFETGGGGSAGPRAVMRGSIDDTGEAPSLAIAGEPEPVAIDAGGAGERRLETLFGALFEVVADRLAGHRLVAVGHRIVHGGTRFGAPAVVDEDVLSALERLTPLAPLHQPRGLEPIREMRRLRPELVQVACFDTAFHRHLAPPVARYGLPRHFEDEGIRKYGFHGLSYEFIAGRLAAIAPDLVAGRTVVAHLGSGASLCAMKGGRSVDTTMGFSALDGLVMSTRSGAVDPGVLLYLLSVHRMDAAGLEDLLYHRSGLLGVSGISGDVRKLIESGDVRAEEALDLYAFRAAREAAAMANSLEGFDGLVFTGGVGEHAAKVRAAICRRLAWLGVEIDPEANAAGSGSLVISTGESRVRVLVVPTDEEHVIARHVLTCMAERT</sequence>
<dbReference type="PRINTS" id="PR00471">
    <property type="entry name" value="ACETATEKNASE"/>
</dbReference>
<reference evidence="11 12" key="1">
    <citation type="submission" date="2021-03" db="EMBL/GenBank/DDBJ databases">
        <title>Whole genome sequence of Jiella sp. MQZ13P-4.</title>
        <authorList>
            <person name="Tuo L."/>
        </authorList>
    </citation>
    <scope>NUCLEOTIDE SEQUENCE [LARGE SCALE GENOMIC DNA]</scope>
    <source>
        <strain evidence="11 12">MQZ13P-4</strain>
    </source>
</reference>
<dbReference type="GO" id="GO:0008776">
    <property type="term" value="F:acetate kinase activity"/>
    <property type="evidence" value="ECO:0007669"/>
    <property type="project" value="UniProtKB-EC"/>
</dbReference>
<feature type="binding site" evidence="9">
    <location>
        <begin position="209"/>
        <end position="213"/>
    </location>
    <ligand>
        <name>ATP</name>
        <dbReference type="ChEBI" id="CHEBI:30616"/>
    </ligand>
</feature>
<feature type="binding site" evidence="9">
    <location>
        <position position="16"/>
    </location>
    <ligand>
        <name>ATP</name>
        <dbReference type="ChEBI" id="CHEBI:30616"/>
    </ligand>
</feature>
<dbReference type="InterPro" id="IPR000890">
    <property type="entry name" value="Aliphatic_acid_kin_short-chain"/>
</dbReference>
<evidence type="ECO:0000256" key="6">
    <source>
        <dbReference type="ARBA" id="ARBA00022777"/>
    </source>
</evidence>
<dbReference type="SUPFAM" id="SSF53067">
    <property type="entry name" value="Actin-like ATPase domain"/>
    <property type="match status" value="2"/>
</dbReference>
<comment type="function">
    <text evidence="9">Catalyzes the formation of acetyl phosphate from acetate and ATP. Can also catalyze the reverse reaction.</text>
</comment>
<dbReference type="PANTHER" id="PTHR21060:SF21">
    <property type="entry name" value="ACETATE KINASE"/>
    <property type="match status" value="1"/>
</dbReference>
<dbReference type="Proteomes" id="UP000664288">
    <property type="component" value="Unassembled WGS sequence"/>
</dbReference>
<dbReference type="EMBL" id="JAFMPY010000001">
    <property type="protein sequence ID" value="MBO0902215.1"/>
    <property type="molecule type" value="Genomic_DNA"/>
</dbReference>
<dbReference type="InterPro" id="IPR004372">
    <property type="entry name" value="Ac/propionate_kinase"/>
</dbReference>
<evidence type="ECO:0000256" key="5">
    <source>
        <dbReference type="ARBA" id="ARBA00022741"/>
    </source>
</evidence>
<dbReference type="HAMAP" id="MF_00020">
    <property type="entry name" value="Acetate_kinase"/>
    <property type="match status" value="1"/>
</dbReference>
<accession>A0ABS3IZ79</accession>
<dbReference type="PROSITE" id="PS01076">
    <property type="entry name" value="ACETATE_KINASE_2"/>
    <property type="match status" value="1"/>
</dbReference>
<evidence type="ECO:0000256" key="2">
    <source>
        <dbReference type="ARBA" id="ARBA00022490"/>
    </source>
</evidence>
<comment type="subcellular location">
    <subcellularLocation>
        <location evidence="9">Cytoplasm</location>
    </subcellularLocation>
</comment>
<evidence type="ECO:0000256" key="4">
    <source>
        <dbReference type="ARBA" id="ARBA00022723"/>
    </source>
</evidence>
<keyword evidence="7 9" id="KW-0067">ATP-binding</keyword>
<evidence type="ECO:0000313" key="11">
    <source>
        <dbReference type="EMBL" id="MBO0902215.1"/>
    </source>
</evidence>
<comment type="subunit">
    <text evidence="9">Homodimer.</text>
</comment>
<comment type="similarity">
    <text evidence="1 9 10">Belongs to the acetokinase family.</text>
</comment>
<keyword evidence="3 9" id="KW-0808">Transferase</keyword>
<protein>
    <recommendedName>
        <fullName evidence="9">Acetate kinase</fullName>
        <ecNumber evidence="9">2.7.2.1</ecNumber>
    </recommendedName>
    <alternativeName>
        <fullName evidence="9">Acetokinase</fullName>
    </alternativeName>
</protein>
<dbReference type="PROSITE" id="PS01075">
    <property type="entry name" value="ACETATE_KINASE_1"/>
    <property type="match status" value="1"/>
</dbReference>
<feature type="binding site" evidence="9">
    <location>
        <begin position="329"/>
        <end position="333"/>
    </location>
    <ligand>
        <name>ATP</name>
        <dbReference type="ChEBI" id="CHEBI:30616"/>
    </ligand>
</feature>
<keyword evidence="5 9" id="KW-0547">Nucleotide-binding</keyword>
<comment type="caution">
    <text evidence="11">The sequence shown here is derived from an EMBL/GenBank/DDBJ whole genome shotgun (WGS) entry which is preliminary data.</text>
</comment>
<feature type="active site" description="Proton donor/acceptor" evidence="9">
    <location>
        <position position="151"/>
    </location>
</feature>
<keyword evidence="12" id="KW-1185">Reference proteome</keyword>
<feature type="site" description="Transition state stabilizer" evidence="9">
    <location>
        <position position="182"/>
    </location>
</feature>
<dbReference type="EC" id="2.7.2.1" evidence="9"/>
<keyword evidence="6 9" id="KW-0418">Kinase</keyword>
<dbReference type="NCBIfam" id="TIGR00016">
    <property type="entry name" value="ackA"/>
    <property type="match status" value="1"/>
</dbReference>
<dbReference type="PANTHER" id="PTHR21060">
    <property type="entry name" value="ACETATE KINASE"/>
    <property type="match status" value="1"/>
</dbReference>
<evidence type="ECO:0000256" key="1">
    <source>
        <dbReference type="ARBA" id="ARBA00008748"/>
    </source>
</evidence>
<name>A0ABS3IZ79_9HYPH</name>
<evidence type="ECO:0000313" key="12">
    <source>
        <dbReference type="Proteomes" id="UP000664288"/>
    </source>
</evidence>
<dbReference type="InterPro" id="IPR043129">
    <property type="entry name" value="ATPase_NBD"/>
</dbReference>
<evidence type="ECO:0000256" key="9">
    <source>
        <dbReference type="HAMAP-Rule" id="MF_00020"/>
    </source>
</evidence>
<dbReference type="PIRSF" id="PIRSF000722">
    <property type="entry name" value="Acetate_prop_kin"/>
    <property type="match status" value="1"/>
</dbReference>
<dbReference type="RefSeq" id="WP_207348858.1">
    <property type="nucleotide sequence ID" value="NZ_JAFMPY010000001.1"/>
</dbReference>
<dbReference type="Pfam" id="PF00871">
    <property type="entry name" value="Acetate_kinase"/>
    <property type="match status" value="1"/>
</dbReference>
<keyword evidence="2 9" id="KW-0963">Cytoplasm</keyword>
<evidence type="ECO:0000256" key="8">
    <source>
        <dbReference type="ARBA" id="ARBA00022842"/>
    </source>
</evidence>
<feature type="binding site" evidence="9">
    <location>
        <position position="382"/>
    </location>
    <ligand>
        <name>Mg(2+)</name>
        <dbReference type="ChEBI" id="CHEBI:18420"/>
    </ligand>
</feature>
<feature type="binding site" evidence="9">
    <location>
        <position position="9"/>
    </location>
    <ligand>
        <name>Mg(2+)</name>
        <dbReference type="ChEBI" id="CHEBI:18420"/>
    </ligand>
</feature>
<feature type="binding site" evidence="9">
    <location>
        <position position="94"/>
    </location>
    <ligand>
        <name>substrate</name>
    </ligand>
</feature>
<comment type="catalytic activity">
    <reaction evidence="9">
        <text>acetate + ATP = acetyl phosphate + ADP</text>
        <dbReference type="Rhea" id="RHEA:11352"/>
        <dbReference type="ChEBI" id="CHEBI:22191"/>
        <dbReference type="ChEBI" id="CHEBI:30089"/>
        <dbReference type="ChEBI" id="CHEBI:30616"/>
        <dbReference type="ChEBI" id="CHEBI:456216"/>
        <dbReference type="EC" id="2.7.2.1"/>
    </reaction>
</comment>
<comment type="pathway">
    <text evidence="9">Metabolic intermediate biosynthesis; acetyl-CoA biosynthesis; acetyl-CoA from acetate: step 1/2.</text>
</comment>
<dbReference type="Gene3D" id="3.30.420.40">
    <property type="match status" value="2"/>
</dbReference>
<gene>
    <name evidence="9" type="primary">ackA</name>
    <name evidence="11" type="ORF">J1C47_01055</name>
</gene>
<evidence type="ECO:0000256" key="3">
    <source>
        <dbReference type="ARBA" id="ARBA00022679"/>
    </source>
</evidence>
<comment type="cofactor">
    <cofactor evidence="9">
        <name>Mg(2+)</name>
        <dbReference type="ChEBI" id="CHEBI:18420"/>
    </cofactor>
    <cofactor evidence="9">
        <name>Mn(2+)</name>
        <dbReference type="ChEBI" id="CHEBI:29035"/>
    </cofactor>
    <text evidence="9">Mg(2+). Can also accept Mn(2+).</text>
</comment>
<dbReference type="InterPro" id="IPR023865">
    <property type="entry name" value="Aliphatic_acid_kinase_CS"/>
</dbReference>
<feature type="site" description="Transition state stabilizer" evidence="9">
    <location>
        <position position="242"/>
    </location>
</feature>
<evidence type="ECO:0000256" key="7">
    <source>
        <dbReference type="ARBA" id="ARBA00022840"/>
    </source>
</evidence>
<feature type="binding site" evidence="9">
    <location>
        <begin position="284"/>
        <end position="286"/>
    </location>
    <ligand>
        <name>ATP</name>
        <dbReference type="ChEBI" id="CHEBI:30616"/>
    </ligand>
</feature>
<keyword evidence="4 9" id="KW-0479">Metal-binding</keyword>
<organism evidence="11 12">
    <name type="scientific">Jiella sonneratiae</name>
    <dbReference type="NCBI Taxonomy" id="2816856"/>
    <lineage>
        <taxon>Bacteria</taxon>
        <taxon>Pseudomonadati</taxon>
        <taxon>Pseudomonadota</taxon>
        <taxon>Alphaproteobacteria</taxon>
        <taxon>Hyphomicrobiales</taxon>
        <taxon>Aurantimonadaceae</taxon>
        <taxon>Jiella</taxon>
    </lineage>
</organism>
<keyword evidence="8 9" id="KW-0460">Magnesium</keyword>
<proteinExistence type="inferred from homology"/>
<evidence type="ECO:0000256" key="10">
    <source>
        <dbReference type="RuleBase" id="RU003835"/>
    </source>
</evidence>